<evidence type="ECO:0000313" key="2">
    <source>
        <dbReference type="Proteomes" id="UP001058074"/>
    </source>
</evidence>
<dbReference type="Proteomes" id="UP001058074">
    <property type="component" value="Unassembled WGS sequence"/>
</dbReference>
<dbReference type="EMBL" id="BROD01000001">
    <property type="protein sequence ID" value="GKX67914.1"/>
    <property type="molecule type" value="Genomic_DNA"/>
</dbReference>
<comment type="caution">
    <text evidence="1">The sequence shown here is derived from an EMBL/GenBank/DDBJ whole genome shotgun (WGS) entry which is preliminary data.</text>
</comment>
<proteinExistence type="predicted"/>
<reference evidence="1" key="1">
    <citation type="journal article" date="2025" name="Int. J. Syst. Evol. Microbiol.">
        <title>Inconstantimicrobium mannanitabidum sp. nov., a novel member of the family Clostridiaceae isolated from anoxic soil under the treatment of reductive soil disinfestation.</title>
        <authorList>
            <person name="Ueki A."/>
            <person name="Tonouchi A."/>
            <person name="Honma S."/>
            <person name="Kaku N."/>
            <person name="Ueki K."/>
        </authorList>
    </citation>
    <scope>NUCLEOTIDE SEQUENCE</scope>
    <source>
        <strain evidence="1">TW13</strain>
    </source>
</reference>
<keyword evidence="2" id="KW-1185">Reference proteome</keyword>
<protein>
    <submittedName>
        <fullName evidence="1">Glycosyltransferase, exosortase G system-associated</fullName>
    </submittedName>
</protein>
<gene>
    <name evidence="1" type="ORF">rsdtw13_31720</name>
</gene>
<organism evidence="1 2">
    <name type="scientific">Inconstantimicrobium mannanitabidum</name>
    <dbReference type="NCBI Taxonomy" id="1604901"/>
    <lineage>
        <taxon>Bacteria</taxon>
        <taxon>Bacillati</taxon>
        <taxon>Bacillota</taxon>
        <taxon>Clostridia</taxon>
        <taxon>Eubacteriales</taxon>
        <taxon>Clostridiaceae</taxon>
        <taxon>Inconstantimicrobium</taxon>
    </lineage>
</organism>
<accession>A0ACB5RFU1</accession>
<name>A0ACB5RFU1_9CLOT</name>
<evidence type="ECO:0000313" key="1">
    <source>
        <dbReference type="EMBL" id="GKX67914.1"/>
    </source>
</evidence>
<sequence length="456" mass="53911">MEMIFERLSSEMVFWMAWVIIPLIIEIAPSLFGFVILIKKRFLLNNSKEPIRLPEITIIVPVYNSSDTLRGCLESIYLSNYPNSLISIMVVNNESKDDSFNVFTQCQNEFKELSMQWLNAKQGKSKALNMALFNSEGKYIVHIDSDGKLHPDAIKNIAVRFEQNKNIDCLTGAILSDYNEVEKTKGFWMKLLRRTEFFEYCQAFLAGRNFESEFNNIYTLSGAFSAFRKSTILKTQLYNTDTVCEDTQVTFQVRELLKKNIHMCENALFFVEPIENFDKLYTQRQRWQRGEIEVAHMFLKKNLSATKGFFSNFMVRLLMIDHTFAFPRMIWYFALICLVFLNYPMRLIFGSVIILYLLYILAAFLYFLNICLYLEKFRNIRKYYISKWYIIFILPLFNFIVFWIRLAGIINCIRGEGRWKTNTLTEEWRGFTSIIKSDFLFINSIRKKINSIINHK</sequence>